<keyword evidence="3" id="KW-1185">Reference proteome</keyword>
<protein>
    <submittedName>
        <fullName evidence="2">Uncharacterized protein</fullName>
    </submittedName>
</protein>
<reference evidence="3" key="1">
    <citation type="journal article" date="2009" name="Science">
        <title>The B73 maize genome: complexity, diversity, and dynamics.</title>
        <authorList>
            <person name="Schnable P.S."/>
            <person name="Ware D."/>
            <person name="Fulton R.S."/>
            <person name="Stein J.C."/>
            <person name="Wei F."/>
            <person name="Pasternak S."/>
            <person name="Liang C."/>
            <person name="Zhang J."/>
            <person name="Fulton L."/>
            <person name="Graves T.A."/>
            <person name="Minx P."/>
            <person name="Reily A.D."/>
            <person name="Courtney L."/>
            <person name="Kruchowski S.S."/>
            <person name="Tomlinson C."/>
            <person name="Strong C."/>
            <person name="Delehaunty K."/>
            <person name="Fronick C."/>
            <person name="Courtney B."/>
            <person name="Rock S.M."/>
            <person name="Belter E."/>
            <person name="Du F."/>
            <person name="Kim K."/>
            <person name="Abbott R.M."/>
            <person name="Cotton M."/>
            <person name="Levy A."/>
            <person name="Marchetto P."/>
            <person name="Ochoa K."/>
            <person name="Jackson S.M."/>
            <person name="Gillam B."/>
            <person name="Chen W."/>
            <person name="Yan L."/>
            <person name="Higginbotham J."/>
            <person name="Cardenas M."/>
            <person name="Waligorski J."/>
            <person name="Applebaum E."/>
            <person name="Phelps L."/>
            <person name="Falcone J."/>
            <person name="Kanchi K."/>
            <person name="Thane T."/>
            <person name="Scimone A."/>
            <person name="Thane N."/>
            <person name="Henke J."/>
            <person name="Wang T."/>
            <person name="Ruppert J."/>
            <person name="Shah N."/>
            <person name="Rotter K."/>
            <person name="Hodges J."/>
            <person name="Ingenthron E."/>
            <person name="Cordes M."/>
            <person name="Kohlberg S."/>
            <person name="Sgro J."/>
            <person name="Delgado B."/>
            <person name="Mead K."/>
            <person name="Chinwalla A."/>
            <person name="Leonard S."/>
            <person name="Crouse K."/>
            <person name="Collura K."/>
            <person name="Kudrna D."/>
            <person name="Currie J."/>
            <person name="He R."/>
            <person name="Angelova A."/>
            <person name="Rajasekar S."/>
            <person name="Mueller T."/>
            <person name="Lomeli R."/>
            <person name="Scara G."/>
            <person name="Ko A."/>
            <person name="Delaney K."/>
            <person name="Wissotski M."/>
            <person name="Lopez G."/>
            <person name="Campos D."/>
            <person name="Braidotti M."/>
            <person name="Ashley E."/>
            <person name="Golser W."/>
            <person name="Kim H."/>
            <person name="Lee S."/>
            <person name="Lin J."/>
            <person name="Dujmic Z."/>
            <person name="Kim W."/>
            <person name="Talag J."/>
            <person name="Zuccolo A."/>
            <person name="Fan C."/>
            <person name="Sebastian A."/>
            <person name="Kramer M."/>
            <person name="Spiegel L."/>
            <person name="Nascimento L."/>
            <person name="Zutavern T."/>
            <person name="Miller B."/>
            <person name="Ambroise C."/>
            <person name="Muller S."/>
            <person name="Spooner W."/>
            <person name="Narechania A."/>
            <person name="Ren L."/>
            <person name="Wei S."/>
            <person name="Kumari S."/>
            <person name="Faga B."/>
            <person name="Levy M.J."/>
            <person name="McMahan L."/>
            <person name="Van Buren P."/>
            <person name="Vaughn M.W."/>
            <person name="Ying K."/>
            <person name="Yeh C.-T."/>
            <person name="Emrich S.J."/>
            <person name="Jia Y."/>
            <person name="Kalyanaraman A."/>
            <person name="Hsia A.-P."/>
            <person name="Barbazuk W.B."/>
            <person name="Baucom R.S."/>
            <person name="Brutnell T.P."/>
            <person name="Carpita N.C."/>
            <person name="Chaparro C."/>
            <person name="Chia J.-M."/>
            <person name="Deragon J.-M."/>
            <person name="Estill J.C."/>
            <person name="Fu Y."/>
            <person name="Jeddeloh J.A."/>
            <person name="Han Y."/>
            <person name="Lee H."/>
            <person name="Li P."/>
            <person name="Lisch D.R."/>
            <person name="Liu S."/>
            <person name="Liu Z."/>
            <person name="Nagel D.H."/>
            <person name="McCann M.C."/>
            <person name="SanMiguel P."/>
            <person name="Myers A.M."/>
            <person name="Nettleton D."/>
            <person name="Nguyen J."/>
            <person name="Penning B.W."/>
            <person name="Ponnala L."/>
            <person name="Schneider K.L."/>
            <person name="Schwartz D.C."/>
            <person name="Sharma A."/>
            <person name="Soderlund C."/>
            <person name="Springer N.M."/>
            <person name="Sun Q."/>
            <person name="Wang H."/>
            <person name="Waterman M."/>
            <person name="Westerman R."/>
            <person name="Wolfgruber T.K."/>
            <person name="Yang L."/>
            <person name="Yu Y."/>
            <person name="Zhang L."/>
            <person name="Zhou S."/>
            <person name="Zhu Q."/>
            <person name="Bennetzen J.L."/>
            <person name="Dawe R.K."/>
            <person name="Jiang J."/>
            <person name="Jiang N."/>
            <person name="Presting G.G."/>
            <person name="Wessler S.R."/>
            <person name="Aluru S."/>
            <person name="Martienssen R.A."/>
            <person name="Clifton S.W."/>
            <person name="McCombie W.R."/>
            <person name="Wing R.A."/>
            <person name="Wilson R.K."/>
        </authorList>
    </citation>
    <scope>NUCLEOTIDE SEQUENCE [LARGE SCALE GENOMIC DNA]</scope>
    <source>
        <strain evidence="3">cv. B73</strain>
    </source>
</reference>
<organism evidence="2 3">
    <name type="scientific">Zea mays</name>
    <name type="common">Maize</name>
    <dbReference type="NCBI Taxonomy" id="4577"/>
    <lineage>
        <taxon>Eukaryota</taxon>
        <taxon>Viridiplantae</taxon>
        <taxon>Streptophyta</taxon>
        <taxon>Embryophyta</taxon>
        <taxon>Tracheophyta</taxon>
        <taxon>Spermatophyta</taxon>
        <taxon>Magnoliopsida</taxon>
        <taxon>Liliopsida</taxon>
        <taxon>Poales</taxon>
        <taxon>Poaceae</taxon>
        <taxon>PACMAD clade</taxon>
        <taxon>Panicoideae</taxon>
        <taxon>Andropogonodae</taxon>
        <taxon>Andropogoneae</taxon>
        <taxon>Tripsacinae</taxon>
        <taxon>Zea</taxon>
    </lineage>
</organism>
<dbReference type="InParanoid" id="A0A804NR97"/>
<dbReference type="AlphaFoldDB" id="A0A804NR97"/>
<evidence type="ECO:0000313" key="3">
    <source>
        <dbReference type="Proteomes" id="UP000007305"/>
    </source>
</evidence>
<reference evidence="2" key="3">
    <citation type="submission" date="2021-05" db="UniProtKB">
        <authorList>
            <consortium name="EnsemblPlants"/>
        </authorList>
    </citation>
    <scope>IDENTIFICATION</scope>
    <source>
        <strain evidence="2">cv. B73</strain>
    </source>
</reference>
<feature type="transmembrane region" description="Helical" evidence="1">
    <location>
        <begin position="44"/>
        <end position="63"/>
    </location>
</feature>
<keyword evidence="1" id="KW-0472">Membrane</keyword>
<evidence type="ECO:0000256" key="1">
    <source>
        <dbReference type="SAM" id="Phobius"/>
    </source>
</evidence>
<reference evidence="2" key="2">
    <citation type="submission" date="2019-07" db="EMBL/GenBank/DDBJ databases">
        <authorList>
            <person name="Seetharam A."/>
            <person name="Woodhouse M."/>
            <person name="Cannon E."/>
        </authorList>
    </citation>
    <scope>NUCLEOTIDE SEQUENCE [LARGE SCALE GENOMIC DNA]</scope>
    <source>
        <strain evidence="2">cv. B73</strain>
    </source>
</reference>
<accession>A0A804NR97</accession>
<proteinExistence type="predicted"/>
<evidence type="ECO:0000313" key="2">
    <source>
        <dbReference type="EnsemblPlants" id="Zm00001eb179910_P001"/>
    </source>
</evidence>
<dbReference type="Proteomes" id="UP000007305">
    <property type="component" value="Chromosome 4"/>
</dbReference>
<dbReference type="EnsemblPlants" id="Zm00001eb179910_T001">
    <property type="protein sequence ID" value="Zm00001eb179910_P001"/>
    <property type="gene ID" value="Zm00001eb179910"/>
</dbReference>
<name>A0A804NR97_MAIZE</name>
<dbReference type="Gramene" id="Zm00001eb179910_T001">
    <property type="protein sequence ID" value="Zm00001eb179910_P001"/>
    <property type="gene ID" value="Zm00001eb179910"/>
</dbReference>
<keyword evidence="1" id="KW-0812">Transmembrane</keyword>
<keyword evidence="1" id="KW-1133">Transmembrane helix</keyword>
<sequence length="91" mass="10826">MARIQLLNDNKSSYSSFDILLCRSRMFSERNIMLTWFQRKLHRSVYICILVYQDLFVGGFTVFRHLPLSNPFTASYFTLFSKKVTALREVF</sequence>